<dbReference type="EMBL" id="JAHMHR010000012">
    <property type="protein sequence ID" value="KAK1688181.1"/>
    <property type="molecule type" value="Genomic_DNA"/>
</dbReference>
<dbReference type="GO" id="GO:0048255">
    <property type="term" value="P:mRNA stabilization"/>
    <property type="evidence" value="ECO:0007669"/>
    <property type="project" value="InterPro"/>
</dbReference>
<sequence>MRVRGEKSVAESYIDDVPYPEFRLRALSQRQDTLAGDIPGDMISLYRFWSHFLAWHFDLEMFEEFRAYAVADATGETINTTGLKNLIAYYEAVLQEDNEHPLDNLESLYEEAKRLAATAEIP</sequence>
<proteinExistence type="predicted"/>
<dbReference type="InterPro" id="IPR006607">
    <property type="entry name" value="DM15"/>
</dbReference>
<accession>A0AAJ0EY05</accession>
<evidence type="ECO:0000313" key="2">
    <source>
        <dbReference type="Proteomes" id="UP001224890"/>
    </source>
</evidence>
<dbReference type="GO" id="GO:0000339">
    <property type="term" value="F:RNA cap binding"/>
    <property type="evidence" value="ECO:0007669"/>
    <property type="project" value="InterPro"/>
</dbReference>
<name>A0AAJ0EY05_9PEZI</name>
<protein>
    <submittedName>
        <fullName evidence="1">Uncharacterized protein</fullName>
    </submittedName>
</protein>
<dbReference type="AlphaFoldDB" id="A0AAJ0EY05"/>
<comment type="caution">
    <text evidence="1">The sequence shown here is derived from an EMBL/GenBank/DDBJ whole genome shotgun (WGS) entry which is preliminary data.</text>
</comment>
<reference evidence="1" key="1">
    <citation type="submission" date="2021-06" db="EMBL/GenBank/DDBJ databases">
        <title>Comparative genomics, transcriptomics and evolutionary studies reveal genomic signatures of adaptation to plant cell wall in hemibiotrophic fungi.</title>
        <authorList>
            <consortium name="DOE Joint Genome Institute"/>
            <person name="Baroncelli R."/>
            <person name="Diaz J.F."/>
            <person name="Benocci T."/>
            <person name="Peng M."/>
            <person name="Battaglia E."/>
            <person name="Haridas S."/>
            <person name="Andreopoulos W."/>
            <person name="Labutti K."/>
            <person name="Pangilinan J."/>
            <person name="Floch G.L."/>
            <person name="Makela M.R."/>
            <person name="Henrissat B."/>
            <person name="Grigoriev I.V."/>
            <person name="Crouch J.A."/>
            <person name="De Vries R.P."/>
            <person name="Sukno S.A."/>
            <person name="Thon M.R."/>
        </authorList>
    </citation>
    <scope>NUCLEOTIDE SEQUENCE</scope>
    <source>
        <strain evidence="1">CBS 193.32</strain>
    </source>
</reference>
<dbReference type="Proteomes" id="UP001224890">
    <property type="component" value="Unassembled WGS sequence"/>
</dbReference>
<organism evidence="1 2">
    <name type="scientific">Colletotrichum godetiae</name>
    <dbReference type="NCBI Taxonomy" id="1209918"/>
    <lineage>
        <taxon>Eukaryota</taxon>
        <taxon>Fungi</taxon>
        <taxon>Dikarya</taxon>
        <taxon>Ascomycota</taxon>
        <taxon>Pezizomycotina</taxon>
        <taxon>Sordariomycetes</taxon>
        <taxon>Hypocreomycetidae</taxon>
        <taxon>Glomerellales</taxon>
        <taxon>Glomerellaceae</taxon>
        <taxon>Colletotrichum</taxon>
        <taxon>Colletotrichum acutatum species complex</taxon>
    </lineage>
</organism>
<dbReference type="Pfam" id="PF21071">
    <property type="entry name" value="LARP1_HEAT"/>
    <property type="match status" value="1"/>
</dbReference>
<dbReference type="GeneID" id="85455449"/>
<keyword evidence="2" id="KW-1185">Reference proteome</keyword>
<evidence type="ECO:0000313" key="1">
    <source>
        <dbReference type="EMBL" id="KAK1688181.1"/>
    </source>
</evidence>
<dbReference type="RefSeq" id="XP_060431876.1">
    <property type="nucleotide sequence ID" value="XM_060570923.1"/>
</dbReference>
<gene>
    <name evidence="1" type="ORF">BDP55DRAFT_59089</name>
</gene>